<dbReference type="InterPro" id="IPR036866">
    <property type="entry name" value="RibonucZ/Hydroxyglut_hydro"/>
</dbReference>
<reference evidence="3 4" key="1">
    <citation type="journal article" date="2020" name="Phytopathology">
        <title>Genome Sequence Resources of Colletotrichum truncatum, C. plurivorum, C. musicola, and C. sojae: Four Species Pathogenic to Soybean (Glycine max).</title>
        <authorList>
            <person name="Rogerio F."/>
            <person name="Boufleur T.R."/>
            <person name="Ciampi-Guillardi M."/>
            <person name="Sukno S.A."/>
            <person name="Thon M.R."/>
            <person name="Massola Junior N.S."/>
            <person name="Baroncelli R."/>
        </authorList>
    </citation>
    <scope>NUCLEOTIDE SEQUENCE [LARGE SCALE GENOMIC DNA]</scope>
    <source>
        <strain evidence="3 4">LFN0009</strain>
    </source>
</reference>
<feature type="domain" description="Metallo-beta-lactamase" evidence="2">
    <location>
        <begin position="22"/>
        <end position="129"/>
    </location>
</feature>
<dbReference type="Proteomes" id="UP000652219">
    <property type="component" value="Unassembled WGS sequence"/>
</dbReference>
<feature type="region of interest" description="Disordered" evidence="1">
    <location>
        <begin position="113"/>
        <end position="134"/>
    </location>
</feature>
<proteinExistence type="predicted"/>
<keyword evidence="4" id="KW-1185">Reference proteome</keyword>
<dbReference type="InterPro" id="IPR001279">
    <property type="entry name" value="Metallo-B-lactamas"/>
</dbReference>
<accession>A0A8H6MMB5</accession>
<dbReference type="Pfam" id="PF12706">
    <property type="entry name" value="Lactamase_B_2"/>
    <property type="match status" value="1"/>
</dbReference>
<feature type="compositionally biased region" description="Pro residues" evidence="1">
    <location>
        <begin position="121"/>
        <end position="130"/>
    </location>
</feature>
<name>A0A8H6MMB5_9PEZI</name>
<dbReference type="PANTHER" id="PTHR43546">
    <property type="entry name" value="UPF0173 METAL-DEPENDENT HYDROLASE MJ1163-RELATED"/>
    <property type="match status" value="1"/>
</dbReference>
<dbReference type="EMBL" id="WIGN01000323">
    <property type="protein sequence ID" value="KAF6799441.1"/>
    <property type="molecule type" value="Genomic_DNA"/>
</dbReference>
<evidence type="ECO:0000256" key="1">
    <source>
        <dbReference type="SAM" id="MobiDB-lite"/>
    </source>
</evidence>
<evidence type="ECO:0000313" key="3">
    <source>
        <dbReference type="EMBL" id="KAF6799441.1"/>
    </source>
</evidence>
<gene>
    <name evidence="3" type="ORF">CSOJ01_12503</name>
</gene>
<evidence type="ECO:0000259" key="2">
    <source>
        <dbReference type="Pfam" id="PF12706"/>
    </source>
</evidence>
<dbReference type="SUPFAM" id="SSF56281">
    <property type="entry name" value="Metallo-hydrolase/oxidoreductase"/>
    <property type="match status" value="1"/>
</dbReference>
<dbReference type="Gene3D" id="3.60.15.10">
    <property type="entry name" value="Ribonuclease Z/Hydroxyacylglutathione hydrolase-like"/>
    <property type="match status" value="1"/>
</dbReference>
<dbReference type="InterPro" id="IPR050114">
    <property type="entry name" value="UPF0173_UPF0282_UlaG_hydrolase"/>
</dbReference>
<evidence type="ECO:0000313" key="4">
    <source>
        <dbReference type="Proteomes" id="UP000652219"/>
    </source>
</evidence>
<sequence>MAATIEWFGATTFRLRANGLTIFLDTWLDRPSVLPKHLAVDDVTEADYIFISHAHFDHLPGADRIAKKTGAVVIANGEAINRLRSAGVHESQLLPVAGGERIPLFTKADRKAAAAGSIPTAPAPPGAPPTPHHERKVMSAHVWPSLHALMPGGHDELPEVSDSGASYTGAASPYACTLDITRGMKYGLLRVGEHIPPGDMDAGMRSAAEYLSDRKRNLFSEYDGGQLAFNFLIGPGRTLFWNGHLGGYEGILKSIEPTPDVAILAIAGRANLNGRPYDGSAASFAVEQIRWLSQPEKVYWCLHDEADSPIRPFRVDTAAATAMVHAKTSSRVEELAYATPTQLF</sequence>
<organism evidence="3 4">
    <name type="scientific">Colletotrichum sojae</name>
    <dbReference type="NCBI Taxonomy" id="2175907"/>
    <lineage>
        <taxon>Eukaryota</taxon>
        <taxon>Fungi</taxon>
        <taxon>Dikarya</taxon>
        <taxon>Ascomycota</taxon>
        <taxon>Pezizomycotina</taxon>
        <taxon>Sordariomycetes</taxon>
        <taxon>Hypocreomycetidae</taxon>
        <taxon>Glomerellales</taxon>
        <taxon>Glomerellaceae</taxon>
        <taxon>Colletotrichum</taxon>
        <taxon>Colletotrichum orchidearum species complex</taxon>
    </lineage>
</organism>
<protein>
    <submittedName>
        <fullName evidence="3">Beta-lactamase domain protein</fullName>
    </submittedName>
</protein>
<comment type="caution">
    <text evidence="3">The sequence shown here is derived from an EMBL/GenBank/DDBJ whole genome shotgun (WGS) entry which is preliminary data.</text>
</comment>
<dbReference type="AlphaFoldDB" id="A0A8H6MMB5"/>
<dbReference type="PANTHER" id="PTHR43546:SF3">
    <property type="entry name" value="UPF0173 METAL-DEPENDENT HYDROLASE MJ1163"/>
    <property type="match status" value="1"/>
</dbReference>